<name>A0AAE9HCA9_ALCFA</name>
<protein>
    <submittedName>
        <fullName evidence="1">Uncharacterized protein</fullName>
    </submittedName>
</protein>
<dbReference type="RefSeq" id="WP_083054705.1">
    <property type="nucleotide sequence ID" value="NZ_CP095873.1"/>
</dbReference>
<accession>A0AAE9HCA9</accession>
<gene>
    <name evidence="1" type="ORF">MXF72_02535</name>
</gene>
<proteinExistence type="predicted"/>
<evidence type="ECO:0000313" key="2">
    <source>
        <dbReference type="Proteomes" id="UP000830925"/>
    </source>
</evidence>
<dbReference type="EMBL" id="CP095873">
    <property type="protein sequence ID" value="UPL21976.1"/>
    <property type="molecule type" value="Genomic_DNA"/>
</dbReference>
<dbReference type="AlphaFoldDB" id="A0AAE9HCA9"/>
<sequence length="84" mass="9322">MPLTFGAYSGAAAMICAEIVGRAWLYSYVRLFDCSLNALLFFTALQGEQLFSSMICREQTTLAALAIRIPAFSCHNFGMRMIID</sequence>
<evidence type="ECO:0000313" key="1">
    <source>
        <dbReference type="EMBL" id="UPL21976.1"/>
    </source>
</evidence>
<dbReference type="Proteomes" id="UP000830925">
    <property type="component" value="Chromosome"/>
</dbReference>
<organism evidence="1 2">
    <name type="scientific">Alcaligenes faecalis</name>
    <dbReference type="NCBI Taxonomy" id="511"/>
    <lineage>
        <taxon>Bacteria</taxon>
        <taxon>Pseudomonadati</taxon>
        <taxon>Pseudomonadota</taxon>
        <taxon>Betaproteobacteria</taxon>
        <taxon>Burkholderiales</taxon>
        <taxon>Alcaligenaceae</taxon>
        <taxon>Alcaligenes</taxon>
    </lineage>
</organism>
<reference evidence="1" key="1">
    <citation type="submission" date="2022-04" db="EMBL/GenBank/DDBJ databases">
        <title>Genomic mining of Alcaligenes faecalis D334 producing ectoin and derivatives.</title>
        <authorList>
            <person name="Doan V.T."/>
            <person name="Quach N.T."/>
            <person name="Vu T.-H.-N."/>
            <person name="Phi Q.-T."/>
        </authorList>
    </citation>
    <scope>NUCLEOTIDE SEQUENCE</scope>
    <source>
        <strain evidence="1">D334</strain>
    </source>
</reference>